<evidence type="ECO:0000256" key="1">
    <source>
        <dbReference type="ARBA" id="ARBA00004167"/>
    </source>
</evidence>
<dbReference type="AlphaFoldDB" id="A0A4C1V3Y2"/>
<evidence type="ECO:0000313" key="8">
    <source>
        <dbReference type="EMBL" id="GBP33066.1"/>
    </source>
</evidence>
<dbReference type="OrthoDB" id="9985059at2759"/>
<dbReference type="STRING" id="151549.A0A4C1V3Y2"/>
<feature type="transmembrane region" description="Helical" evidence="6">
    <location>
        <begin position="377"/>
        <end position="401"/>
    </location>
</feature>
<comment type="caution">
    <text evidence="8">The sequence shown here is derived from an EMBL/GenBank/DDBJ whole genome shotgun (WGS) entry which is preliminary data.</text>
</comment>
<reference evidence="8 9" key="1">
    <citation type="journal article" date="2019" name="Commun. Biol.">
        <title>The bagworm genome reveals a unique fibroin gene that provides high tensile strength.</title>
        <authorList>
            <person name="Kono N."/>
            <person name="Nakamura H."/>
            <person name="Ohtoshi R."/>
            <person name="Tomita M."/>
            <person name="Numata K."/>
            <person name="Arakawa K."/>
        </authorList>
    </citation>
    <scope>NUCLEOTIDE SEQUENCE [LARGE SCALE GENOMIC DNA]</scope>
</reference>
<comment type="similarity">
    <text evidence="2">Belongs to the vacuolar ATPase subunit S1 family.</text>
</comment>
<feature type="domain" description="V-type proton ATPase subunit S1/VOA1 transmembrane" evidence="7">
    <location>
        <begin position="376"/>
        <end position="414"/>
    </location>
</feature>
<dbReference type="EMBL" id="BGZK01000269">
    <property type="protein sequence ID" value="GBP33066.1"/>
    <property type="molecule type" value="Genomic_DNA"/>
</dbReference>
<evidence type="ECO:0000256" key="4">
    <source>
        <dbReference type="ARBA" id="ARBA00022989"/>
    </source>
</evidence>
<accession>A0A4C1V3Y2</accession>
<dbReference type="Pfam" id="PF20520">
    <property type="entry name" value="Ac45-VOA1_TM"/>
    <property type="match status" value="1"/>
</dbReference>
<name>A0A4C1V3Y2_EUMVA</name>
<evidence type="ECO:0000256" key="3">
    <source>
        <dbReference type="ARBA" id="ARBA00022692"/>
    </source>
</evidence>
<proteinExistence type="inferred from homology"/>
<protein>
    <submittedName>
        <fullName evidence="8">V-type proton ATPase subunit S1</fullName>
    </submittedName>
</protein>
<evidence type="ECO:0000256" key="2">
    <source>
        <dbReference type="ARBA" id="ARBA00009037"/>
    </source>
</evidence>
<dbReference type="GO" id="GO:0001671">
    <property type="term" value="F:ATPase activator activity"/>
    <property type="evidence" value="ECO:0007669"/>
    <property type="project" value="TreeGrafter"/>
</dbReference>
<evidence type="ECO:0000259" key="7">
    <source>
        <dbReference type="Pfam" id="PF20520"/>
    </source>
</evidence>
<dbReference type="GO" id="GO:0030641">
    <property type="term" value="P:regulation of cellular pH"/>
    <property type="evidence" value="ECO:0007669"/>
    <property type="project" value="TreeGrafter"/>
</dbReference>
<dbReference type="Proteomes" id="UP000299102">
    <property type="component" value="Unassembled WGS sequence"/>
</dbReference>
<comment type="subcellular location">
    <subcellularLocation>
        <location evidence="1">Membrane</location>
        <topology evidence="1">Single-pass membrane protein</topology>
    </subcellularLocation>
</comment>
<dbReference type="PANTHER" id="PTHR12471:SF7">
    <property type="entry name" value="V-TYPE PROTON ATPASE SUBUNIT S1"/>
    <property type="match status" value="1"/>
</dbReference>
<organism evidence="8 9">
    <name type="scientific">Eumeta variegata</name>
    <name type="common">Bagworm moth</name>
    <name type="synonym">Eumeta japonica</name>
    <dbReference type="NCBI Taxonomy" id="151549"/>
    <lineage>
        <taxon>Eukaryota</taxon>
        <taxon>Metazoa</taxon>
        <taxon>Ecdysozoa</taxon>
        <taxon>Arthropoda</taxon>
        <taxon>Hexapoda</taxon>
        <taxon>Insecta</taxon>
        <taxon>Pterygota</taxon>
        <taxon>Neoptera</taxon>
        <taxon>Endopterygota</taxon>
        <taxon>Lepidoptera</taxon>
        <taxon>Glossata</taxon>
        <taxon>Ditrysia</taxon>
        <taxon>Tineoidea</taxon>
        <taxon>Psychidae</taxon>
        <taxon>Oiketicinae</taxon>
        <taxon>Eumeta</taxon>
    </lineage>
</organism>
<keyword evidence="5 6" id="KW-0472">Membrane</keyword>
<dbReference type="InterPro" id="IPR008388">
    <property type="entry name" value="Ac45_acc_su"/>
</dbReference>
<dbReference type="InterPro" id="IPR046756">
    <property type="entry name" value="VAS1/VOA1_TM"/>
</dbReference>
<keyword evidence="4 6" id="KW-1133">Transmembrane helix</keyword>
<gene>
    <name evidence="8" type="primary">ATP6AP1</name>
    <name evidence="8" type="ORF">EVAR_18544_1</name>
</gene>
<sequence length="427" mass="48953">MIHLINSPTKAQSGVPVFIIDYENQLSDLKIAANPFDEMKSTKFVDLVHLIIKKSERVVIFVENKLSAEDISFKDALGTPYVHLSKHLDKKKLVYIPSVHQPHKILKRIFQPQQYNVLYLRFVKNPDISDNYRYYYVHFEDVFNETRTEKLRRHDEIMQDVYEYISTKIGRGVLAIYTALENPIVAERFRGRSLHRGVHGDSGTTMSSEGGLIHLRGVSTSTLHRTNFLQPPTIRDENYDADSNRIYTKIAFNNFDLQFNFSLHPNHWVLDSIGIMECGKEVGSVQVRVGTAYRNSYVCGVPLKIINKRDDSVVTISHYQVQTYHPETIKRLLKRSRSLIDGNDPAIEGTSHLASEGVQRVFEENGKFGDAEHCTSFFTPAILAGLMVSFLCFSIMMWGILMIMDLKTMDKFDDPRSNKPLVINVTE</sequence>
<evidence type="ECO:0000313" key="9">
    <source>
        <dbReference type="Proteomes" id="UP000299102"/>
    </source>
</evidence>
<keyword evidence="3 6" id="KW-0812">Transmembrane</keyword>
<evidence type="ECO:0000256" key="5">
    <source>
        <dbReference type="ARBA" id="ARBA00023136"/>
    </source>
</evidence>
<evidence type="ECO:0000256" key="6">
    <source>
        <dbReference type="SAM" id="Phobius"/>
    </source>
</evidence>
<dbReference type="GO" id="GO:0033176">
    <property type="term" value="C:proton-transporting V-type ATPase complex"/>
    <property type="evidence" value="ECO:0007669"/>
    <property type="project" value="TreeGrafter"/>
</dbReference>
<dbReference type="PANTHER" id="PTHR12471">
    <property type="entry name" value="VACUOLAR ATP SYNTHASE SUBUNIT S1"/>
    <property type="match status" value="1"/>
</dbReference>
<keyword evidence="9" id="KW-1185">Reference proteome</keyword>